<name>A0A344LGA5_9PSEU</name>
<gene>
    <name evidence="4" type="ORF">A4R43_35380</name>
</gene>
<dbReference type="Gene3D" id="3.40.50.1820">
    <property type="entry name" value="alpha/beta hydrolase"/>
    <property type="match status" value="1"/>
</dbReference>
<dbReference type="KEGG" id="aab:A4R43_35380"/>
<feature type="coiled-coil region" evidence="1">
    <location>
        <begin position="222"/>
        <end position="249"/>
    </location>
</feature>
<dbReference type="InterPro" id="IPR010427">
    <property type="entry name" value="DUF1023"/>
</dbReference>
<dbReference type="EMBL" id="CP015163">
    <property type="protein sequence ID" value="AXB47079.1"/>
    <property type="molecule type" value="Genomic_DNA"/>
</dbReference>
<reference evidence="4 5" key="1">
    <citation type="submission" date="2016-04" db="EMBL/GenBank/DDBJ databases">
        <title>Complete genome sequence and analysis of deep-sea sediment isolate, Amycolatopsis sp. WP1.</title>
        <authorList>
            <person name="Wang H."/>
            <person name="Chen S."/>
            <person name="Wu Q."/>
        </authorList>
    </citation>
    <scope>NUCLEOTIDE SEQUENCE [LARGE SCALE GENOMIC DNA]</scope>
    <source>
        <strain evidence="4 5">WP1</strain>
    </source>
</reference>
<evidence type="ECO:0000256" key="2">
    <source>
        <dbReference type="SAM" id="MobiDB-lite"/>
    </source>
</evidence>
<sequence>MVSYGEVRQWSPGPLDTAERNLKALSDQLIDLSDEFVTTSTPAGWTGDAASAAARERTTITGRMEDIVAGVAAARTGLATAADAVVTLGHAVAEVDALARANGFGIGDNGAVRDVAPPQVPADQVDEVRQQRQRMAAELVDRVEQILRRAREIDLDLGELLNKVAKSEPENTAAVQSLEPPASGATPAENAAWWSSLSEDERQRIIENHPDWIGNRDGIPALDRDQANRAILADEKARLEAEESRLQADLDDNWFGGVFTDDDAELEEVQGKLKGIEAIETKLQSSADLGERERHYLLGFGTEDDGRAIVAKGNPDTADNVATFVPGTGADLAGVGGLLNRGDKMWLAADDSNASESTSVITWLGYDAPDTIPHATSQDYASDARQDLDSFHDGLRVTHEAGGPSHNTVIGHSYGSTVIGHAARDLDLDVDKMVFVGSPGVGVDNASELNIDPGDVYATTAREDIIRLTPEFIHGNHPVDDDFGAREFQSDPGTDGVSGNVKTHSAYWDDGNKSLTNLGHIIVGNTDKVT</sequence>
<dbReference type="Pfam" id="PF06259">
    <property type="entry name" value="Abhydrolase_8"/>
    <property type="match status" value="1"/>
</dbReference>
<organism evidence="4 5">
    <name type="scientific">Amycolatopsis albispora</name>
    <dbReference type="NCBI Taxonomy" id="1804986"/>
    <lineage>
        <taxon>Bacteria</taxon>
        <taxon>Bacillati</taxon>
        <taxon>Actinomycetota</taxon>
        <taxon>Actinomycetes</taxon>
        <taxon>Pseudonocardiales</taxon>
        <taxon>Pseudonocardiaceae</taxon>
        <taxon>Amycolatopsis</taxon>
    </lineage>
</organism>
<dbReference type="InterPro" id="IPR029058">
    <property type="entry name" value="AB_hydrolase_fold"/>
</dbReference>
<accession>A0A344LGA5</accession>
<dbReference type="OrthoDB" id="5969911at2"/>
<dbReference type="RefSeq" id="WP_113696139.1">
    <property type="nucleotide sequence ID" value="NZ_CP015163.1"/>
</dbReference>
<evidence type="ECO:0000259" key="3">
    <source>
        <dbReference type="Pfam" id="PF06259"/>
    </source>
</evidence>
<feature type="region of interest" description="Disordered" evidence="2">
    <location>
        <begin position="169"/>
        <end position="188"/>
    </location>
</feature>
<protein>
    <recommendedName>
        <fullName evidence="3">DUF1023 domain-containing protein</fullName>
    </recommendedName>
</protein>
<dbReference type="SUPFAM" id="SSF53474">
    <property type="entry name" value="alpha/beta-Hydrolases"/>
    <property type="match status" value="1"/>
</dbReference>
<evidence type="ECO:0000313" key="5">
    <source>
        <dbReference type="Proteomes" id="UP000250434"/>
    </source>
</evidence>
<evidence type="ECO:0000256" key="1">
    <source>
        <dbReference type="SAM" id="Coils"/>
    </source>
</evidence>
<dbReference type="Proteomes" id="UP000250434">
    <property type="component" value="Chromosome"/>
</dbReference>
<feature type="domain" description="DUF1023" evidence="3">
    <location>
        <begin position="304"/>
        <end position="472"/>
    </location>
</feature>
<keyword evidence="5" id="KW-1185">Reference proteome</keyword>
<evidence type="ECO:0000313" key="4">
    <source>
        <dbReference type="EMBL" id="AXB47079.1"/>
    </source>
</evidence>
<proteinExistence type="predicted"/>
<keyword evidence="1" id="KW-0175">Coiled coil</keyword>
<dbReference type="AlphaFoldDB" id="A0A344LGA5"/>